<evidence type="ECO:0000256" key="1">
    <source>
        <dbReference type="ARBA" id="ARBA00004141"/>
    </source>
</evidence>
<keyword evidence="3 6" id="KW-1133">Transmembrane helix</keyword>
<evidence type="ECO:0000313" key="8">
    <source>
        <dbReference type="EMBL" id="MCT2043091.1"/>
    </source>
</evidence>
<protein>
    <submittedName>
        <fullName evidence="8">ABC transporter permease</fullName>
    </submittedName>
</protein>
<dbReference type="PROSITE" id="PS51012">
    <property type="entry name" value="ABC_TM2"/>
    <property type="match status" value="1"/>
</dbReference>
<dbReference type="EMBL" id="JALXSQ010000025">
    <property type="protein sequence ID" value="MCT2043091.1"/>
    <property type="molecule type" value="Genomic_DNA"/>
</dbReference>
<evidence type="ECO:0000256" key="3">
    <source>
        <dbReference type="ARBA" id="ARBA00022989"/>
    </source>
</evidence>
<evidence type="ECO:0000256" key="4">
    <source>
        <dbReference type="ARBA" id="ARBA00023136"/>
    </source>
</evidence>
<evidence type="ECO:0000313" key="9">
    <source>
        <dbReference type="Proteomes" id="UP001525379"/>
    </source>
</evidence>
<dbReference type="PIRSF" id="PIRSF006648">
    <property type="entry name" value="DrrB"/>
    <property type="match status" value="1"/>
</dbReference>
<dbReference type="InterPro" id="IPR051784">
    <property type="entry name" value="Nod_factor_ABC_transporter"/>
</dbReference>
<feature type="domain" description="ABC transmembrane type-2" evidence="7">
    <location>
        <begin position="23"/>
        <end position="265"/>
    </location>
</feature>
<feature type="transmembrane region" description="Helical" evidence="6">
    <location>
        <begin position="105"/>
        <end position="130"/>
    </location>
</feature>
<organism evidence="8 9">
    <name type="scientific">Pseudoclavibacter albus</name>
    <dbReference type="NCBI Taxonomy" id="272241"/>
    <lineage>
        <taxon>Bacteria</taxon>
        <taxon>Bacillati</taxon>
        <taxon>Actinomycetota</taxon>
        <taxon>Actinomycetes</taxon>
        <taxon>Micrococcales</taxon>
        <taxon>Microbacteriaceae</taxon>
        <taxon>Pseudoclavibacter</taxon>
    </lineage>
</organism>
<dbReference type="InterPro" id="IPR013525">
    <property type="entry name" value="ABC2_TM"/>
</dbReference>
<dbReference type="RefSeq" id="WP_260104359.1">
    <property type="nucleotide sequence ID" value="NZ_JALXSQ010000025.1"/>
</dbReference>
<feature type="transmembrane region" description="Helical" evidence="6">
    <location>
        <begin position="55"/>
        <end position="84"/>
    </location>
</feature>
<keyword evidence="5" id="KW-0046">Antibiotic resistance</keyword>
<gene>
    <name evidence="8" type="ORF">M3D15_07065</name>
</gene>
<keyword evidence="9" id="KW-1185">Reference proteome</keyword>
<evidence type="ECO:0000259" key="7">
    <source>
        <dbReference type="PROSITE" id="PS51012"/>
    </source>
</evidence>
<dbReference type="Proteomes" id="UP001525379">
    <property type="component" value="Unassembled WGS sequence"/>
</dbReference>
<dbReference type="Pfam" id="PF12698">
    <property type="entry name" value="ABC2_membrane_3"/>
    <property type="match status" value="1"/>
</dbReference>
<feature type="transmembrane region" description="Helical" evidence="6">
    <location>
        <begin position="173"/>
        <end position="194"/>
    </location>
</feature>
<evidence type="ECO:0000256" key="2">
    <source>
        <dbReference type="ARBA" id="ARBA00022692"/>
    </source>
</evidence>
<name>A0ABT2HXP6_9MICO</name>
<dbReference type="PANTHER" id="PTHR43229:SF6">
    <property type="entry name" value="ABC-TYPE MULTIDRUG TRANSPORT SYSTEM, PERMEASE COMPONENT"/>
    <property type="match status" value="1"/>
</dbReference>
<dbReference type="PANTHER" id="PTHR43229">
    <property type="entry name" value="NODULATION PROTEIN J"/>
    <property type="match status" value="1"/>
</dbReference>
<reference evidence="8 9" key="1">
    <citation type="submission" date="2022-04" db="EMBL/GenBank/DDBJ databases">
        <title>Human microbiome associated bacterial genomes.</title>
        <authorList>
            <person name="Sandstrom S."/>
            <person name="Salamzade R."/>
            <person name="Kalan L.R."/>
        </authorList>
    </citation>
    <scope>NUCLEOTIDE SEQUENCE [LARGE SCALE GENOMIC DNA]</scope>
    <source>
        <strain evidence="9">p3-SID1799</strain>
    </source>
</reference>
<feature type="transmembrane region" description="Helical" evidence="6">
    <location>
        <begin position="21"/>
        <end position="43"/>
    </location>
</feature>
<evidence type="ECO:0000256" key="5">
    <source>
        <dbReference type="ARBA" id="ARBA00023251"/>
    </source>
</evidence>
<comment type="caution">
    <text evidence="8">The sequence shown here is derived from an EMBL/GenBank/DDBJ whole genome shotgun (WGS) entry which is preliminary data.</text>
</comment>
<comment type="subcellular location">
    <subcellularLocation>
        <location evidence="1">Membrane</location>
        <topology evidence="1">Multi-pass membrane protein</topology>
    </subcellularLocation>
</comment>
<sequence>MNTLSLGLKRIRYELVGYFRARDAVVFTFLFPIGMLLLFGSIFRDQLVGPPGEEISMAAIYFAGMLAAGVWLSGLQTLAIDLATEKHEGGLKRLAATPLTPTAYFIGKLGLVFITNLIQMILLVLVGVFVFEIALPTEPEEWLTFAWVWMLGLACFTALGIALSALPRSARAASAVIIPIVLIPQFLTGVYLPLMLLPDWLQQVAQFVPLTWVGRGMRAVFLPDFMEAMELNSAWDLGMGAINIAIWLVIGLVLSKLTFRWMRERSK</sequence>
<dbReference type="InterPro" id="IPR000412">
    <property type="entry name" value="ABC_2_transport"/>
</dbReference>
<feature type="transmembrane region" description="Helical" evidence="6">
    <location>
        <begin position="142"/>
        <end position="166"/>
    </location>
</feature>
<keyword evidence="2 6" id="KW-0812">Transmembrane</keyword>
<evidence type="ECO:0000256" key="6">
    <source>
        <dbReference type="SAM" id="Phobius"/>
    </source>
</evidence>
<keyword evidence="4 6" id="KW-0472">Membrane</keyword>
<accession>A0ABT2HXP6</accession>
<feature type="transmembrane region" description="Helical" evidence="6">
    <location>
        <begin position="237"/>
        <end position="259"/>
    </location>
</feature>
<dbReference type="InterPro" id="IPR047817">
    <property type="entry name" value="ABC2_TM_bact-type"/>
</dbReference>
<proteinExistence type="predicted"/>